<dbReference type="GO" id="GO:0016810">
    <property type="term" value="F:hydrolase activity, acting on carbon-nitrogen (but not peptide) bonds"/>
    <property type="evidence" value="ECO:0007669"/>
    <property type="project" value="TreeGrafter"/>
</dbReference>
<evidence type="ECO:0000313" key="2">
    <source>
        <dbReference type="EMBL" id="QDT36748.1"/>
    </source>
</evidence>
<organism evidence="2 3">
    <name type="scientific">Stratiformator vulcanicus</name>
    <dbReference type="NCBI Taxonomy" id="2527980"/>
    <lineage>
        <taxon>Bacteria</taxon>
        <taxon>Pseudomonadati</taxon>
        <taxon>Planctomycetota</taxon>
        <taxon>Planctomycetia</taxon>
        <taxon>Planctomycetales</taxon>
        <taxon>Planctomycetaceae</taxon>
        <taxon>Stratiformator</taxon>
    </lineage>
</organism>
<proteinExistence type="predicted"/>
<dbReference type="InterPro" id="IPR047794">
    <property type="entry name" value="C45_proenzyme-like"/>
</dbReference>
<evidence type="ECO:0000259" key="1">
    <source>
        <dbReference type="Pfam" id="PF03417"/>
    </source>
</evidence>
<accession>A0A517QYS2</accession>
<dbReference type="Proteomes" id="UP000317318">
    <property type="component" value="Chromosome"/>
</dbReference>
<dbReference type="InterPro" id="IPR005079">
    <property type="entry name" value="Peptidase_C45_hydrolase"/>
</dbReference>
<dbReference type="NCBIfam" id="NF040521">
    <property type="entry name" value="C45_proenzyme"/>
    <property type="match status" value="1"/>
</dbReference>
<dbReference type="PANTHER" id="PTHR28583:SF4">
    <property type="entry name" value="N-ACYLETHANOLAMINE-HYDROLYZING ACID AMIDASE"/>
    <property type="match status" value="1"/>
</dbReference>
<dbReference type="PANTHER" id="PTHR28583">
    <property type="entry name" value="ACID AMIDASE"/>
    <property type="match status" value="1"/>
</dbReference>
<sequence>MSDAPWIVAPQVELDLRRRLVDQVEAFPPELIERGRQLLQSIWSELPKKALKLAPLIHLRTGFLFRREAAAYAKAVGVDPREIIVANIIYDLALSQMGCSSAAIATPDGPVLARNMDWLPEGPLARATATIRLTLKNGAKITHAGFPGSIGVVTGMSSRGFAIALNAVPAPGGTDRLGYPVLLLIRKVLEGASTFAAAVQRLSKTRLTSGAVFTVVGRQNSERVVIERGPRVFALRRPEGDEPLVATNHFRVLFPDMLPAANNDLQIAGANAGRYHCLLQSLPDDSQRHSDEALLYRLSDPGVIQDYTAQHVIARPYADEFRTWVPQRLQSASSES</sequence>
<protein>
    <submittedName>
        <fullName evidence="2">Acyl-coenzyme A:6-aminopenicillanic acid acyl-transferase</fullName>
    </submittedName>
</protein>
<feature type="domain" description="Peptidase C45 hydrolase" evidence="1">
    <location>
        <begin position="106"/>
        <end position="253"/>
    </location>
</feature>
<dbReference type="AlphaFoldDB" id="A0A517QYS2"/>
<keyword evidence="3" id="KW-1185">Reference proteome</keyword>
<dbReference type="GO" id="GO:0016740">
    <property type="term" value="F:transferase activity"/>
    <property type="evidence" value="ECO:0007669"/>
    <property type="project" value="UniProtKB-KW"/>
</dbReference>
<dbReference type="Gene3D" id="3.60.60.10">
    <property type="entry name" value="Penicillin V Acylase, Chain A"/>
    <property type="match status" value="1"/>
</dbReference>
<dbReference type="KEGG" id="svp:Pan189_11110"/>
<name>A0A517QYS2_9PLAN</name>
<gene>
    <name evidence="2" type="ORF">Pan189_11110</name>
</gene>
<dbReference type="EMBL" id="CP036268">
    <property type="protein sequence ID" value="QDT36748.1"/>
    <property type="molecule type" value="Genomic_DNA"/>
</dbReference>
<reference evidence="2 3" key="1">
    <citation type="submission" date="2019-02" db="EMBL/GenBank/DDBJ databases">
        <title>Deep-cultivation of Planctomycetes and their phenomic and genomic characterization uncovers novel biology.</title>
        <authorList>
            <person name="Wiegand S."/>
            <person name="Jogler M."/>
            <person name="Boedeker C."/>
            <person name="Pinto D."/>
            <person name="Vollmers J."/>
            <person name="Rivas-Marin E."/>
            <person name="Kohn T."/>
            <person name="Peeters S.H."/>
            <person name="Heuer A."/>
            <person name="Rast P."/>
            <person name="Oberbeckmann S."/>
            <person name="Bunk B."/>
            <person name="Jeske O."/>
            <person name="Meyerdierks A."/>
            <person name="Storesund J.E."/>
            <person name="Kallscheuer N."/>
            <person name="Luecker S."/>
            <person name="Lage O.M."/>
            <person name="Pohl T."/>
            <person name="Merkel B.J."/>
            <person name="Hornburger P."/>
            <person name="Mueller R.-W."/>
            <person name="Bruemmer F."/>
            <person name="Labrenz M."/>
            <person name="Spormann A.M."/>
            <person name="Op den Camp H."/>
            <person name="Overmann J."/>
            <person name="Amann R."/>
            <person name="Jetten M.S.M."/>
            <person name="Mascher T."/>
            <person name="Medema M.H."/>
            <person name="Devos D.P."/>
            <person name="Kaster A.-K."/>
            <person name="Ovreas L."/>
            <person name="Rohde M."/>
            <person name="Galperin M.Y."/>
            <person name="Jogler C."/>
        </authorList>
    </citation>
    <scope>NUCLEOTIDE SEQUENCE [LARGE SCALE GENOMIC DNA]</scope>
    <source>
        <strain evidence="2 3">Pan189</strain>
    </source>
</reference>
<keyword evidence="2" id="KW-0808">Transferase</keyword>
<dbReference type="OrthoDB" id="266638at2"/>
<dbReference type="Pfam" id="PF03417">
    <property type="entry name" value="AAT"/>
    <property type="match status" value="1"/>
</dbReference>
<dbReference type="RefSeq" id="WP_145362929.1">
    <property type="nucleotide sequence ID" value="NZ_CP036268.1"/>
</dbReference>
<evidence type="ECO:0000313" key="3">
    <source>
        <dbReference type="Proteomes" id="UP000317318"/>
    </source>
</evidence>